<evidence type="ECO:0000313" key="4">
    <source>
        <dbReference type="EMBL" id="MDV6299458.1"/>
    </source>
</evidence>
<keyword evidence="2 4" id="KW-0560">Oxidoreductase</keyword>
<evidence type="ECO:0000313" key="5">
    <source>
        <dbReference type="Proteomes" id="UP001185873"/>
    </source>
</evidence>
<comment type="caution">
    <text evidence="4">The sequence shown here is derived from an EMBL/GenBank/DDBJ whole genome shotgun (WGS) entry which is preliminary data.</text>
</comment>
<dbReference type="InterPro" id="IPR002563">
    <property type="entry name" value="Flavin_Rdtase-like_dom"/>
</dbReference>
<accession>A0AAE4U7L8</accession>
<dbReference type="InterPro" id="IPR050268">
    <property type="entry name" value="NADH-dep_flavin_reductase"/>
</dbReference>
<dbReference type="EC" id="1.-.-.-" evidence="4"/>
<dbReference type="GO" id="GO:0006208">
    <property type="term" value="P:pyrimidine nucleobase catabolic process"/>
    <property type="evidence" value="ECO:0007669"/>
    <property type="project" value="TreeGrafter"/>
</dbReference>
<reference evidence="4" key="1">
    <citation type="submission" date="2023-10" db="EMBL/GenBank/DDBJ databases">
        <title>Development of a sustainable strategy for remediation of hydrocarbon-contaminated territories based on the waste exchange concept.</title>
        <authorList>
            <person name="Krivoruchko A."/>
        </authorList>
    </citation>
    <scope>NUCLEOTIDE SEQUENCE</scope>
    <source>
        <strain evidence="4">IEGM 1175</strain>
    </source>
</reference>
<gene>
    <name evidence="4" type="ORF">R3P82_10070</name>
</gene>
<evidence type="ECO:0000256" key="1">
    <source>
        <dbReference type="ARBA" id="ARBA00008898"/>
    </source>
</evidence>
<evidence type="ECO:0000256" key="2">
    <source>
        <dbReference type="ARBA" id="ARBA00023002"/>
    </source>
</evidence>
<dbReference type="GO" id="GO:0010181">
    <property type="term" value="F:FMN binding"/>
    <property type="evidence" value="ECO:0007669"/>
    <property type="project" value="InterPro"/>
</dbReference>
<dbReference type="GO" id="GO:0042602">
    <property type="term" value="F:riboflavin reductase (NADPH) activity"/>
    <property type="evidence" value="ECO:0007669"/>
    <property type="project" value="TreeGrafter"/>
</dbReference>
<dbReference type="SUPFAM" id="SSF50475">
    <property type="entry name" value="FMN-binding split barrel"/>
    <property type="match status" value="1"/>
</dbReference>
<dbReference type="EMBL" id="JAWLKJ010000002">
    <property type="protein sequence ID" value="MDV6299458.1"/>
    <property type="molecule type" value="Genomic_DNA"/>
</dbReference>
<dbReference type="PANTHER" id="PTHR30466:SF1">
    <property type="entry name" value="FMN REDUCTASE (NADH) RUTF"/>
    <property type="match status" value="1"/>
</dbReference>
<dbReference type="PANTHER" id="PTHR30466">
    <property type="entry name" value="FLAVIN REDUCTASE"/>
    <property type="match status" value="1"/>
</dbReference>
<protein>
    <submittedName>
        <fullName evidence="4">Flavin reductase family protein</fullName>
        <ecNumber evidence="4">1.-.-.-</ecNumber>
    </submittedName>
</protein>
<dbReference type="AlphaFoldDB" id="A0AAE4U7L8"/>
<dbReference type="Gene3D" id="2.30.110.10">
    <property type="entry name" value="Electron Transport, Fmn-binding Protein, Chain A"/>
    <property type="match status" value="1"/>
</dbReference>
<dbReference type="RefSeq" id="WP_317470032.1">
    <property type="nucleotide sequence ID" value="NZ_JAWLKJ010000002.1"/>
</dbReference>
<dbReference type="Proteomes" id="UP001185873">
    <property type="component" value="Unassembled WGS sequence"/>
</dbReference>
<dbReference type="SMART" id="SM00903">
    <property type="entry name" value="Flavin_Reduct"/>
    <property type="match status" value="1"/>
</dbReference>
<dbReference type="InterPro" id="IPR012349">
    <property type="entry name" value="Split_barrel_FMN-bd"/>
</dbReference>
<name>A0AAE4U7L8_9ACTN</name>
<proteinExistence type="inferred from homology"/>
<comment type="similarity">
    <text evidence="1">Belongs to the non-flavoprotein flavin reductase family.</text>
</comment>
<evidence type="ECO:0000259" key="3">
    <source>
        <dbReference type="SMART" id="SM00903"/>
    </source>
</evidence>
<feature type="domain" description="Flavin reductase like" evidence="3">
    <location>
        <begin position="17"/>
        <end position="162"/>
    </location>
</feature>
<dbReference type="Pfam" id="PF01613">
    <property type="entry name" value="Flavin_Reduct"/>
    <property type="match status" value="1"/>
</dbReference>
<organism evidence="4 5">
    <name type="scientific">Dietzia maris</name>
    <dbReference type="NCBI Taxonomy" id="37915"/>
    <lineage>
        <taxon>Bacteria</taxon>
        <taxon>Bacillati</taxon>
        <taxon>Actinomycetota</taxon>
        <taxon>Actinomycetes</taxon>
        <taxon>Mycobacteriales</taxon>
        <taxon>Dietziaceae</taxon>
        <taxon>Dietzia</taxon>
    </lineage>
</organism>
<sequence>MNATIDLTDTRELRDVLGRFATGVCVVTGRDAAGETVGMTCQSFMGVSLDPPLVLVSVMKTSRTLPHLKSDAGFAVSVLGEGDEAVSAMAGSKAADKFEQIPLTTTSHGQQVVKGAPAWFACELEAWVEAGDHDLLIGRVLEAGPAGSDRRPLLFHGGRYASLVNESVVPVSADLSSLLTATGPGTWF</sequence>